<dbReference type="OrthoDB" id="10466801at2759"/>
<dbReference type="HOGENOM" id="CLU_1807525_0_0_1"/>
<evidence type="ECO:0000313" key="2">
    <source>
        <dbReference type="Proteomes" id="UP000011668"/>
    </source>
</evidence>
<keyword evidence="2" id="KW-1185">Reference proteome</keyword>
<comment type="caution">
    <text evidence="1">The sequence shown here is derived from an EMBL/GenBank/DDBJ whole genome shotgun (WGS) entry which is preliminary data.</text>
</comment>
<reference evidence="1 2" key="1">
    <citation type="journal article" date="2013" name="Nat. Commun.">
        <title>The evolution and pathogenic mechanisms of the rice sheath blight pathogen.</title>
        <authorList>
            <person name="Zheng A."/>
            <person name="Lin R."/>
            <person name="Xu L."/>
            <person name="Qin P."/>
            <person name="Tang C."/>
            <person name="Ai P."/>
            <person name="Zhang D."/>
            <person name="Liu Y."/>
            <person name="Sun Z."/>
            <person name="Feng H."/>
            <person name="Wang Y."/>
            <person name="Chen Y."/>
            <person name="Liang X."/>
            <person name="Fu R."/>
            <person name="Li Q."/>
            <person name="Zhang J."/>
            <person name="Yu X."/>
            <person name="Xie Z."/>
            <person name="Ding L."/>
            <person name="Guan P."/>
            <person name="Tang J."/>
            <person name="Liang Y."/>
            <person name="Wang S."/>
            <person name="Deng Q."/>
            <person name="Li S."/>
            <person name="Zhu J."/>
            <person name="Wang L."/>
            <person name="Liu H."/>
            <person name="Li P."/>
        </authorList>
    </citation>
    <scope>NUCLEOTIDE SEQUENCE [LARGE SCALE GENOMIC DNA]</scope>
    <source>
        <strain evidence="2">AG-1 IA</strain>
    </source>
</reference>
<name>L8WIB4_THACA</name>
<sequence length="143" mass="15990">MATVHFSFILLHQRQSEWLEPRIHLDVFATKPAETQNRDLAGACSESRDYFLGIHKRDCFILCRLASDFLHCLASHTPSAAAHLYVFFFNPAHHPIRLREVVWAPPPREPVSRSGAPGPPSLLCIRGGSPNFTSLGLVAYADE</sequence>
<organism evidence="1 2">
    <name type="scientific">Thanatephorus cucumeris (strain AG1-IA)</name>
    <name type="common">Rice sheath blight fungus</name>
    <name type="synonym">Rhizoctonia solani</name>
    <dbReference type="NCBI Taxonomy" id="983506"/>
    <lineage>
        <taxon>Eukaryota</taxon>
        <taxon>Fungi</taxon>
        <taxon>Dikarya</taxon>
        <taxon>Basidiomycota</taxon>
        <taxon>Agaricomycotina</taxon>
        <taxon>Agaricomycetes</taxon>
        <taxon>Cantharellales</taxon>
        <taxon>Ceratobasidiaceae</taxon>
        <taxon>Rhizoctonia</taxon>
        <taxon>Rhizoctonia solani AG-1</taxon>
    </lineage>
</organism>
<proteinExistence type="predicted"/>
<dbReference type="EMBL" id="AFRT01003272">
    <property type="protein sequence ID" value="ELU36543.1"/>
    <property type="molecule type" value="Genomic_DNA"/>
</dbReference>
<accession>L8WIB4</accession>
<protein>
    <submittedName>
        <fullName evidence="1">Uncharacterized protein</fullName>
    </submittedName>
</protein>
<gene>
    <name evidence="1" type="ORF">AG1IA_09430</name>
</gene>
<evidence type="ECO:0000313" key="1">
    <source>
        <dbReference type="EMBL" id="ELU36543.1"/>
    </source>
</evidence>
<dbReference type="AlphaFoldDB" id="L8WIB4"/>
<dbReference type="Proteomes" id="UP000011668">
    <property type="component" value="Unassembled WGS sequence"/>
</dbReference>